<dbReference type="RefSeq" id="WP_077364517.1">
    <property type="nucleotide sequence ID" value="NZ_MQMF01000003.1"/>
</dbReference>
<dbReference type="AlphaFoldDB" id="A0A1V3G5W4"/>
<dbReference type="EMBL" id="MQMF01000003">
    <property type="protein sequence ID" value="OOE10822.1"/>
    <property type="molecule type" value="Genomic_DNA"/>
</dbReference>
<proteinExistence type="predicted"/>
<accession>A0A1V3G5W4</accession>
<evidence type="ECO:0000313" key="2">
    <source>
        <dbReference type="Proteomes" id="UP000188597"/>
    </source>
</evidence>
<evidence type="ECO:0000313" key="1">
    <source>
        <dbReference type="EMBL" id="OOE10822.1"/>
    </source>
</evidence>
<comment type="caution">
    <text evidence="1">The sequence shown here is derived from an EMBL/GenBank/DDBJ whole genome shotgun (WGS) entry which is preliminary data.</text>
</comment>
<protein>
    <submittedName>
        <fullName evidence="1">Uncharacterized protein</fullName>
    </submittedName>
</protein>
<dbReference type="Proteomes" id="UP000188597">
    <property type="component" value="Unassembled WGS sequence"/>
</dbReference>
<reference evidence="1 2" key="1">
    <citation type="submission" date="2016-11" db="EMBL/GenBank/DDBJ databases">
        <authorList>
            <person name="Jaros S."/>
            <person name="Januszkiewicz K."/>
            <person name="Wedrychowicz H."/>
        </authorList>
    </citation>
    <scope>NUCLEOTIDE SEQUENCE [LARGE SCALE GENOMIC DNA]</scope>
    <source>
        <strain evidence="1 2">Con a/3</strain>
    </source>
</reference>
<organism evidence="1 2">
    <name type="scientific">Fictibacillus arsenicus</name>
    <dbReference type="NCBI Taxonomy" id="255247"/>
    <lineage>
        <taxon>Bacteria</taxon>
        <taxon>Bacillati</taxon>
        <taxon>Bacillota</taxon>
        <taxon>Bacilli</taxon>
        <taxon>Bacillales</taxon>
        <taxon>Fictibacillaceae</taxon>
        <taxon>Fictibacillus</taxon>
    </lineage>
</organism>
<gene>
    <name evidence="1" type="ORF">UN64_15875</name>
</gene>
<name>A0A1V3G5W4_9BACL</name>
<sequence length="258" mass="29078">MSRLTELHELVGEARVIRSESSGLIRGLIEEYRSERNKVSNDIDLSNEGKARKLSRISDKYEVKSLRLVEGLNKEYRKSLETARTKAEELMIGDLPQVDGNKKLLFDIRFKELWGRLAFANNYEDAKNMIREVVKLADEPALAKEVADQFVNLSSNAICLLDPSDQMRARKEIGQLFEDVSRNSKTEDMRQATELHETASGLLGSKVVGEIVKGAVVEISQNTSRYIDNTDEYFSSNAERVQAIELAEGLHDPTKITG</sequence>